<protein>
    <submittedName>
        <fullName evidence="1">Uncharacterized protein</fullName>
    </submittedName>
</protein>
<evidence type="ECO:0000313" key="1">
    <source>
        <dbReference type="EMBL" id="EFU30722.1"/>
    </source>
</evidence>
<sequence length="40" mass="4744">MKYKKIDIYTIHILFGFTNIYNIPHEKTSTLLSLDIPFLT</sequence>
<comment type="caution">
    <text evidence="1">The sequence shown here is derived from an EMBL/GenBank/DDBJ whole genome shotgun (WGS) entry which is preliminary data.</text>
</comment>
<reference evidence="1 2" key="1">
    <citation type="submission" date="2010-10" db="EMBL/GenBank/DDBJ databases">
        <authorList>
            <person name="Muzny D."/>
            <person name="Qin X."/>
            <person name="Deng J."/>
            <person name="Jiang H."/>
            <person name="Liu Y."/>
            <person name="Qu J."/>
            <person name="Song X.-Z."/>
            <person name="Zhang L."/>
            <person name="Thornton R."/>
            <person name="Coyle M."/>
            <person name="Francisco L."/>
            <person name="Jackson L."/>
            <person name="Javaid M."/>
            <person name="Korchina V."/>
            <person name="Kovar C."/>
            <person name="Mata R."/>
            <person name="Mathew T."/>
            <person name="Ngo R."/>
            <person name="Nguyen L."/>
            <person name="Nguyen N."/>
            <person name="Okwuonu G."/>
            <person name="Ongeri F."/>
            <person name="Pham C."/>
            <person name="Simmons D."/>
            <person name="Wilczek-Boney K."/>
            <person name="Hale W."/>
            <person name="Jakkamsetti A."/>
            <person name="Pham P."/>
            <person name="Ruth R."/>
            <person name="San Lucas F."/>
            <person name="Warren J."/>
            <person name="Zhang J."/>
            <person name="Zhao Z."/>
            <person name="Zhou C."/>
            <person name="Zhu D."/>
            <person name="Lee S."/>
            <person name="Bess C."/>
            <person name="Blankenburg K."/>
            <person name="Forbes L."/>
            <person name="Fu Q."/>
            <person name="Gubbala S."/>
            <person name="Hirani K."/>
            <person name="Jayaseelan J.C."/>
            <person name="Lara F."/>
            <person name="Munidasa M."/>
            <person name="Palculict T."/>
            <person name="Patil S."/>
            <person name="Pu L.-L."/>
            <person name="Saada N."/>
            <person name="Tang L."/>
            <person name="Weissenberger G."/>
            <person name="Zhu Y."/>
            <person name="Hemphill L."/>
            <person name="Shang Y."/>
            <person name="Youmans B."/>
            <person name="Ayvaz T."/>
            <person name="Ross M."/>
            <person name="Santibanez J."/>
            <person name="Aqrawi P."/>
            <person name="Gross S."/>
            <person name="Joshi V."/>
            <person name="Fowler G."/>
            <person name="Nazareth L."/>
            <person name="Reid J."/>
            <person name="Worley K."/>
            <person name="Petrosino J."/>
            <person name="Highlander S."/>
            <person name="Gibbs R."/>
        </authorList>
    </citation>
    <scope>NUCLEOTIDE SEQUENCE [LARGE SCALE GENOMIC DNA]</scope>
    <source>
        <strain evidence="1 2">ATCC 33574</strain>
    </source>
</reference>
<evidence type="ECO:0000313" key="2">
    <source>
        <dbReference type="Proteomes" id="UP000003112"/>
    </source>
</evidence>
<gene>
    <name evidence="1" type="ORF">HMPREF6485_1291</name>
</gene>
<dbReference type="EMBL" id="AEPD01000026">
    <property type="protein sequence ID" value="EFU30722.1"/>
    <property type="molecule type" value="Genomic_DNA"/>
</dbReference>
<dbReference type="HOGENOM" id="CLU_3294194_0_0_10"/>
<accession>E6K6P2</accession>
<dbReference type="AlphaFoldDB" id="E6K6P2"/>
<dbReference type="Proteomes" id="UP000003112">
    <property type="component" value="Unassembled WGS sequence"/>
</dbReference>
<organism evidence="1 2">
    <name type="scientific">Segatella buccae ATCC 33574</name>
    <dbReference type="NCBI Taxonomy" id="873513"/>
    <lineage>
        <taxon>Bacteria</taxon>
        <taxon>Pseudomonadati</taxon>
        <taxon>Bacteroidota</taxon>
        <taxon>Bacteroidia</taxon>
        <taxon>Bacteroidales</taxon>
        <taxon>Prevotellaceae</taxon>
        <taxon>Segatella</taxon>
    </lineage>
</organism>
<proteinExistence type="predicted"/>
<keyword evidence="2" id="KW-1185">Reference proteome</keyword>
<name>E6K6P2_9BACT</name>